<dbReference type="Proteomes" id="UP000799423">
    <property type="component" value="Unassembled WGS sequence"/>
</dbReference>
<organism evidence="2 3">
    <name type="scientific">Plenodomus tracheiphilus IPT5</name>
    <dbReference type="NCBI Taxonomy" id="1408161"/>
    <lineage>
        <taxon>Eukaryota</taxon>
        <taxon>Fungi</taxon>
        <taxon>Dikarya</taxon>
        <taxon>Ascomycota</taxon>
        <taxon>Pezizomycotina</taxon>
        <taxon>Dothideomycetes</taxon>
        <taxon>Pleosporomycetidae</taxon>
        <taxon>Pleosporales</taxon>
        <taxon>Pleosporineae</taxon>
        <taxon>Leptosphaeriaceae</taxon>
        <taxon>Plenodomus</taxon>
    </lineage>
</organism>
<dbReference type="EMBL" id="MU006320">
    <property type="protein sequence ID" value="KAF2848146.1"/>
    <property type="molecule type" value="Genomic_DNA"/>
</dbReference>
<evidence type="ECO:0000256" key="1">
    <source>
        <dbReference type="SAM" id="SignalP"/>
    </source>
</evidence>
<protein>
    <submittedName>
        <fullName evidence="2">Uncharacterized protein</fullName>
    </submittedName>
</protein>
<gene>
    <name evidence="2" type="ORF">T440DRAFT_470484</name>
</gene>
<evidence type="ECO:0000313" key="2">
    <source>
        <dbReference type="EMBL" id="KAF2848146.1"/>
    </source>
</evidence>
<dbReference type="AlphaFoldDB" id="A0A6A7AXY7"/>
<sequence length="142" mass="15463">MIFLRISLAASFVLSASASSPGLARGLVNVNDGQAQHKPFSVRHSLPGFAEHEVTVSDLHTQNANISTKPLRFAGLAVDDVSTGYNQDLVHSRPIRAHAYIKCDGQGEIDSECRQWCSCSKTDEMRCQDPADIDVCSVLCRC</sequence>
<keyword evidence="3" id="KW-1185">Reference proteome</keyword>
<proteinExistence type="predicted"/>
<feature type="chain" id="PRO_5025629442" evidence="1">
    <location>
        <begin position="19"/>
        <end position="142"/>
    </location>
</feature>
<evidence type="ECO:0000313" key="3">
    <source>
        <dbReference type="Proteomes" id="UP000799423"/>
    </source>
</evidence>
<accession>A0A6A7AXY7</accession>
<name>A0A6A7AXY7_9PLEO</name>
<feature type="signal peptide" evidence="1">
    <location>
        <begin position="1"/>
        <end position="18"/>
    </location>
</feature>
<keyword evidence="1" id="KW-0732">Signal</keyword>
<reference evidence="2" key="1">
    <citation type="submission" date="2020-01" db="EMBL/GenBank/DDBJ databases">
        <authorList>
            <consortium name="DOE Joint Genome Institute"/>
            <person name="Haridas S."/>
            <person name="Albert R."/>
            <person name="Binder M."/>
            <person name="Bloem J."/>
            <person name="Labutti K."/>
            <person name="Salamov A."/>
            <person name="Andreopoulos B."/>
            <person name="Baker S.E."/>
            <person name="Barry K."/>
            <person name="Bills G."/>
            <person name="Bluhm B.H."/>
            <person name="Cannon C."/>
            <person name="Castanera R."/>
            <person name="Culley D.E."/>
            <person name="Daum C."/>
            <person name="Ezra D."/>
            <person name="Gonzalez J.B."/>
            <person name="Henrissat B."/>
            <person name="Kuo A."/>
            <person name="Liang C."/>
            <person name="Lipzen A."/>
            <person name="Lutzoni F."/>
            <person name="Magnuson J."/>
            <person name="Mondo S."/>
            <person name="Nolan M."/>
            <person name="Ohm R."/>
            <person name="Pangilinan J."/>
            <person name="Park H.-J."/>
            <person name="Ramirez L."/>
            <person name="Alfaro M."/>
            <person name="Sun H."/>
            <person name="Tritt A."/>
            <person name="Yoshinaga Y."/>
            <person name="Zwiers L.-H."/>
            <person name="Turgeon B.G."/>
            <person name="Goodwin S.B."/>
            <person name="Spatafora J.W."/>
            <person name="Crous P.W."/>
            <person name="Grigoriev I.V."/>
        </authorList>
    </citation>
    <scope>NUCLEOTIDE SEQUENCE</scope>
    <source>
        <strain evidence="2">IPT5</strain>
    </source>
</reference>